<dbReference type="PANTHER" id="PTHR36978:SF4">
    <property type="entry name" value="P-LOOP CONTAINING NUCLEOSIDE TRIPHOSPHATE HYDROLASE PROTEIN"/>
    <property type="match status" value="1"/>
</dbReference>
<evidence type="ECO:0000313" key="2">
    <source>
        <dbReference type="Proteomes" id="UP000664096"/>
    </source>
</evidence>
<dbReference type="InterPro" id="IPR040632">
    <property type="entry name" value="Sulfotransfer_4"/>
</dbReference>
<accession>A0A939ECA7</accession>
<dbReference type="Proteomes" id="UP000664096">
    <property type="component" value="Unassembled WGS sequence"/>
</dbReference>
<evidence type="ECO:0008006" key="3">
    <source>
        <dbReference type="Google" id="ProtNLM"/>
    </source>
</evidence>
<organism evidence="1 2">
    <name type="scientific">Roseibium aggregatum</name>
    <dbReference type="NCBI Taxonomy" id="187304"/>
    <lineage>
        <taxon>Bacteria</taxon>
        <taxon>Pseudomonadati</taxon>
        <taxon>Pseudomonadota</taxon>
        <taxon>Alphaproteobacteria</taxon>
        <taxon>Hyphomicrobiales</taxon>
        <taxon>Stappiaceae</taxon>
        <taxon>Roseibium</taxon>
    </lineage>
</organism>
<reference evidence="1" key="1">
    <citation type="submission" date="2020-12" db="EMBL/GenBank/DDBJ databases">
        <title>Oil enriched cultivation method for isolating marine PHA-producing bacteria.</title>
        <authorList>
            <person name="Zheng W."/>
            <person name="Yu S."/>
            <person name="Huang Y."/>
        </authorList>
    </citation>
    <scope>NUCLEOTIDE SEQUENCE</scope>
    <source>
        <strain evidence="1">SY-2-12</strain>
    </source>
</reference>
<sequence length="234" mass="27644">MTPQEFSNAVSWAVIANKNFNKIFCIGDNKTGTTTLERVLRLYGYHLPDQQEQEIRLTKRVFETDYTELTRFCSRYDAFQDMPFSQGLTYVAADALFPNSKFILTERDPESWFSSLVNFHKKIYGIEDINDVSEKVILEKFNYLYPGYVHTKTKRFLTSFDGRKKEVQWEKIYDKDYYIDLYESRNLSIKKYFADTPEKLLIIDVTKERDTSKICDFLNIPGNFAIDMPHENKT</sequence>
<name>A0A939ECA7_9HYPH</name>
<dbReference type="AlphaFoldDB" id="A0A939ECA7"/>
<dbReference type="RefSeq" id="WP_207139815.1">
    <property type="nucleotide sequence ID" value="NZ_JAEKJZ010000001.1"/>
</dbReference>
<evidence type="ECO:0000313" key="1">
    <source>
        <dbReference type="EMBL" id="MBN9670323.1"/>
    </source>
</evidence>
<dbReference type="PANTHER" id="PTHR36978">
    <property type="entry name" value="P-LOOP CONTAINING NUCLEOTIDE TRIPHOSPHATE HYDROLASE"/>
    <property type="match status" value="1"/>
</dbReference>
<comment type="caution">
    <text evidence="1">The sequence shown here is derived from an EMBL/GenBank/DDBJ whole genome shotgun (WGS) entry which is preliminary data.</text>
</comment>
<gene>
    <name evidence="1" type="ORF">JF539_08230</name>
</gene>
<dbReference type="EMBL" id="JAEKJZ010000001">
    <property type="protein sequence ID" value="MBN9670323.1"/>
    <property type="molecule type" value="Genomic_DNA"/>
</dbReference>
<dbReference type="Pfam" id="PF17784">
    <property type="entry name" value="Sulfotransfer_4"/>
    <property type="match status" value="1"/>
</dbReference>
<dbReference type="InterPro" id="IPR027417">
    <property type="entry name" value="P-loop_NTPase"/>
</dbReference>
<proteinExistence type="predicted"/>
<dbReference type="Gene3D" id="3.40.50.300">
    <property type="entry name" value="P-loop containing nucleotide triphosphate hydrolases"/>
    <property type="match status" value="1"/>
</dbReference>
<protein>
    <recommendedName>
        <fullName evidence="3">Sulfotransferase family protein</fullName>
    </recommendedName>
</protein>
<dbReference type="SUPFAM" id="SSF52540">
    <property type="entry name" value="P-loop containing nucleoside triphosphate hydrolases"/>
    <property type="match status" value="1"/>
</dbReference>